<protein>
    <recommendedName>
        <fullName evidence="1">Reverse transcriptase zinc-binding domain-containing protein</fullName>
    </recommendedName>
</protein>
<reference evidence="2" key="1">
    <citation type="submission" date="2018-02" db="EMBL/GenBank/DDBJ databases">
        <authorList>
            <person name="Cohen D.B."/>
            <person name="Kent A.D."/>
        </authorList>
    </citation>
    <scope>NUCLEOTIDE SEQUENCE</scope>
</reference>
<dbReference type="AlphaFoldDB" id="A0A2N9EVD5"/>
<dbReference type="EMBL" id="OIVN01000347">
    <property type="protein sequence ID" value="SPC78753.1"/>
    <property type="molecule type" value="Genomic_DNA"/>
</dbReference>
<feature type="domain" description="Reverse transcriptase zinc-binding" evidence="1">
    <location>
        <begin position="37"/>
        <end position="133"/>
    </location>
</feature>
<dbReference type="InterPro" id="IPR026960">
    <property type="entry name" value="RVT-Znf"/>
</dbReference>
<accession>A0A2N9EVD5</accession>
<sequence>MEKLIVWRDVIKKGLRWNNHNGSLARPLWIETKSGLFTVKSTYEMLERGRRQSDTGECSDTVNMRWMWRKNWKLAIPGKVKHFLWRTYHDSLPTNYQLHRRRIRDSPACGVCAQEDETTIHALWECPLACNTWALMKGRMQKLPNQGGEFSGFMRWIFQECSREEIAEWALMAWAIWNARNRFVFETCQSPPLQIMNEAVMLGKDYHVARSSVAHGG</sequence>
<dbReference type="Pfam" id="PF13966">
    <property type="entry name" value="zf-RVT"/>
    <property type="match status" value="1"/>
</dbReference>
<organism evidence="2">
    <name type="scientific">Fagus sylvatica</name>
    <name type="common">Beechnut</name>
    <dbReference type="NCBI Taxonomy" id="28930"/>
    <lineage>
        <taxon>Eukaryota</taxon>
        <taxon>Viridiplantae</taxon>
        <taxon>Streptophyta</taxon>
        <taxon>Embryophyta</taxon>
        <taxon>Tracheophyta</taxon>
        <taxon>Spermatophyta</taxon>
        <taxon>Magnoliopsida</taxon>
        <taxon>eudicotyledons</taxon>
        <taxon>Gunneridae</taxon>
        <taxon>Pentapetalae</taxon>
        <taxon>rosids</taxon>
        <taxon>fabids</taxon>
        <taxon>Fagales</taxon>
        <taxon>Fagaceae</taxon>
        <taxon>Fagus</taxon>
    </lineage>
</organism>
<gene>
    <name evidence="2" type="ORF">FSB_LOCUS6635</name>
</gene>
<name>A0A2N9EVD5_FAGSY</name>
<evidence type="ECO:0000313" key="2">
    <source>
        <dbReference type="EMBL" id="SPC78753.1"/>
    </source>
</evidence>
<evidence type="ECO:0000259" key="1">
    <source>
        <dbReference type="Pfam" id="PF13966"/>
    </source>
</evidence>
<proteinExistence type="predicted"/>